<keyword evidence="10" id="KW-0449">Lipoprotein</keyword>
<dbReference type="SUPFAM" id="SSF50630">
    <property type="entry name" value="Acid proteases"/>
    <property type="match status" value="1"/>
</dbReference>
<keyword evidence="8" id="KW-0472">Membrane</keyword>
<dbReference type="VEuPathDB" id="FungiDB:AB675_2151"/>
<feature type="domain" description="Peptidase A1" evidence="16">
    <location>
        <begin position="85"/>
        <end position="390"/>
    </location>
</feature>
<evidence type="ECO:0000256" key="7">
    <source>
        <dbReference type="ARBA" id="ARBA00022801"/>
    </source>
</evidence>
<dbReference type="CDD" id="cd05471">
    <property type="entry name" value="pepsin_like"/>
    <property type="match status" value="1"/>
</dbReference>
<dbReference type="EMBL" id="LFJN01000006">
    <property type="protein sequence ID" value="KPI42968.1"/>
    <property type="molecule type" value="Genomic_DNA"/>
</dbReference>
<keyword evidence="7 13" id="KW-0378">Hydrolase</keyword>
<gene>
    <name evidence="17" type="ORF">AB675_2151</name>
</gene>
<feature type="region of interest" description="Disordered" evidence="14">
    <location>
        <begin position="394"/>
        <end position="456"/>
    </location>
</feature>
<name>A0A0N0NPP7_9EURO</name>
<evidence type="ECO:0000256" key="1">
    <source>
        <dbReference type="ARBA" id="ARBA00004236"/>
    </source>
</evidence>
<dbReference type="GO" id="GO:0006508">
    <property type="term" value="P:proteolysis"/>
    <property type="evidence" value="ECO:0007669"/>
    <property type="project" value="UniProtKB-KW"/>
</dbReference>
<evidence type="ECO:0000256" key="10">
    <source>
        <dbReference type="ARBA" id="ARBA00023288"/>
    </source>
</evidence>
<evidence type="ECO:0000256" key="3">
    <source>
        <dbReference type="ARBA" id="ARBA00022475"/>
    </source>
</evidence>
<dbReference type="GeneID" id="28733979"/>
<evidence type="ECO:0000256" key="6">
    <source>
        <dbReference type="ARBA" id="ARBA00022750"/>
    </source>
</evidence>
<dbReference type="InterPro" id="IPR001969">
    <property type="entry name" value="Aspartic_peptidase_AS"/>
</dbReference>
<dbReference type="PANTHER" id="PTHR47966:SF75">
    <property type="entry name" value="ENDOPEPTIDASE (CTSD), PUTATIVE (AFU_ORTHOLOGUE AFUA_4G07040)-RELATED"/>
    <property type="match status" value="1"/>
</dbReference>
<dbReference type="PROSITE" id="PS51767">
    <property type="entry name" value="PEPTIDASE_A1"/>
    <property type="match status" value="1"/>
</dbReference>
<dbReference type="Pfam" id="PF00026">
    <property type="entry name" value="Asp"/>
    <property type="match status" value="1"/>
</dbReference>
<dbReference type="InterPro" id="IPR001461">
    <property type="entry name" value="Aspartic_peptidase_A1"/>
</dbReference>
<evidence type="ECO:0000256" key="11">
    <source>
        <dbReference type="PIRSR" id="PIRSR601461-1"/>
    </source>
</evidence>
<feature type="active site" evidence="11">
    <location>
        <position position="103"/>
    </location>
</feature>
<evidence type="ECO:0000256" key="15">
    <source>
        <dbReference type="SAM" id="SignalP"/>
    </source>
</evidence>
<dbReference type="FunFam" id="2.40.70.10:FF:000085">
    <property type="entry name" value="Aspartic-type endopeptidase (CtsD), putative"/>
    <property type="match status" value="1"/>
</dbReference>
<dbReference type="Proteomes" id="UP000038010">
    <property type="component" value="Unassembled WGS sequence"/>
</dbReference>
<evidence type="ECO:0000313" key="17">
    <source>
        <dbReference type="EMBL" id="KPI42968.1"/>
    </source>
</evidence>
<feature type="compositionally biased region" description="Low complexity" evidence="14">
    <location>
        <begin position="394"/>
        <end position="442"/>
    </location>
</feature>
<dbReference type="InterPro" id="IPR021109">
    <property type="entry name" value="Peptidase_aspartic_dom_sf"/>
</dbReference>
<evidence type="ECO:0000256" key="13">
    <source>
        <dbReference type="RuleBase" id="RU000454"/>
    </source>
</evidence>
<dbReference type="PRINTS" id="PR00792">
    <property type="entry name" value="PEPSIN"/>
</dbReference>
<keyword evidence="18" id="KW-1185">Reference proteome</keyword>
<feature type="chain" id="PRO_5005856844" evidence="15">
    <location>
        <begin position="18"/>
        <end position="484"/>
    </location>
</feature>
<keyword evidence="12" id="KW-1015">Disulfide bond</keyword>
<dbReference type="Gene3D" id="2.40.70.10">
    <property type="entry name" value="Acid Proteases"/>
    <property type="match status" value="2"/>
</dbReference>
<evidence type="ECO:0000256" key="4">
    <source>
        <dbReference type="ARBA" id="ARBA00022670"/>
    </source>
</evidence>
<keyword evidence="6 13" id="KW-0064">Aspartyl protease</keyword>
<dbReference type="OrthoDB" id="28208at2759"/>
<dbReference type="GO" id="GO:0005886">
    <property type="term" value="C:plasma membrane"/>
    <property type="evidence" value="ECO:0007669"/>
    <property type="project" value="UniProtKB-SubCell"/>
</dbReference>
<sequence length="484" mass="51167">MHTRWTSLPLLATCVSAFYPYHQDSETKDKRFYPLAPERPSDDQDVYTIDVRRVRRQNAFNIVESTDPTQPHSLAVHQDGQDYSYLSTLRFGSKGQEMHMLIDTGSTNTWVFGSDCKSAACSIHNTFGKDDSSTLTTNSKTFQLAYGTGEVDGVMAQDKIVFANYSLQLPFGLAQTASNDFNNYPMDGILGLGPASSNDLGSKTVMQTLDDQAGLPSNILGIHLQRAKDGSKDGTITIGGLDNSKFKGDIAYTNIKAGSSWEIVVDDVFVGGQACKFSGKSAIIDTGTSYALMPPSDAKVLHALIPGSSSSGESYTVPCDASTTVEVSFSKIKYSISPKDYVGKQGSGNVCASNIIGHQPFGPDQWILGDIFLKNVYSVFDFDKDRIGFGTMSGTVSTTSNTTSSTSTQAPSSSGTSSTATSMETQISTASSTGGGSETPSGNASPFGDDESGSNSTAASAGARYAISGGGWLALVILTTGMVT</sequence>
<accession>A0A0N0NPP7</accession>
<proteinExistence type="inferred from homology"/>
<keyword evidence="4 13" id="KW-0645">Protease</keyword>
<protein>
    <submittedName>
        <fullName evidence="17">Aspartic-type endopeptidase ctsD</fullName>
    </submittedName>
</protein>
<reference evidence="17 18" key="1">
    <citation type="submission" date="2015-06" db="EMBL/GenBank/DDBJ databases">
        <title>Draft genome of the ant-associated black yeast Phialophora attae CBS 131958.</title>
        <authorList>
            <person name="Moreno L.F."/>
            <person name="Stielow B.J."/>
            <person name="de Hoog S."/>
            <person name="Vicente V.A."/>
            <person name="Weiss V.A."/>
            <person name="de Vries M."/>
            <person name="Cruz L.M."/>
            <person name="Souza E.M."/>
        </authorList>
    </citation>
    <scope>NUCLEOTIDE SEQUENCE [LARGE SCALE GENOMIC DNA]</scope>
    <source>
        <strain evidence="17 18">CBS 131958</strain>
    </source>
</reference>
<keyword evidence="3" id="KW-1003">Cell membrane</keyword>
<dbReference type="PANTHER" id="PTHR47966">
    <property type="entry name" value="BETA-SITE APP-CLEAVING ENZYME, ISOFORM A-RELATED"/>
    <property type="match status" value="1"/>
</dbReference>
<comment type="caution">
    <text evidence="17">The sequence shown here is derived from an EMBL/GenBank/DDBJ whole genome shotgun (WGS) entry which is preliminary data.</text>
</comment>
<evidence type="ECO:0000256" key="9">
    <source>
        <dbReference type="ARBA" id="ARBA00023180"/>
    </source>
</evidence>
<organism evidence="17 18">
    <name type="scientific">Cyphellophora attinorum</name>
    <dbReference type="NCBI Taxonomy" id="1664694"/>
    <lineage>
        <taxon>Eukaryota</taxon>
        <taxon>Fungi</taxon>
        <taxon>Dikarya</taxon>
        <taxon>Ascomycota</taxon>
        <taxon>Pezizomycotina</taxon>
        <taxon>Eurotiomycetes</taxon>
        <taxon>Chaetothyriomycetidae</taxon>
        <taxon>Chaetothyriales</taxon>
        <taxon>Cyphellophoraceae</taxon>
        <taxon>Cyphellophora</taxon>
    </lineage>
</organism>
<dbReference type="InterPro" id="IPR034164">
    <property type="entry name" value="Pepsin-like_dom"/>
</dbReference>
<dbReference type="PROSITE" id="PS00141">
    <property type="entry name" value="ASP_PROTEASE"/>
    <property type="match status" value="1"/>
</dbReference>
<evidence type="ECO:0000256" key="12">
    <source>
        <dbReference type="PIRSR" id="PIRSR601461-2"/>
    </source>
</evidence>
<dbReference type="InterPro" id="IPR033121">
    <property type="entry name" value="PEPTIDASE_A1"/>
</dbReference>
<evidence type="ECO:0000256" key="8">
    <source>
        <dbReference type="ARBA" id="ARBA00023136"/>
    </source>
</evidence>
<dbReference type="GO" id="GO:0004190">
    <property type="term" value="F:aspartic-type endopeptidase activity"/>
    <property type="evidence" value="ECO:0007669"/>
    <property type="project" value="UniProtKB-KW"/>
</dbReference>
<evidence type="ECO:0000256" key="2">
    <source>
        <dbReference type="ARBA" id="ARBA00007447"/>
    </source>
</evidence>
<evidence type="ECO:0000256" key="5">
    <source>
        <dbReference type="ARBA" id="ARBA00022729"/>
    </source>
</evidence>
<comment type="similarity">
    <text evidence="2 13">Belongs to the peptidase A1 family.</text>
</comment>
<dbReference type="FunFam" id="2.40.70.10:FF:000060">
    <property type="entry name" value="Aspartic-type endopeptidase ctsD"/>
    <property type="match status" value="1"/>
</dbReference>
<evidence type="ECO:0000313" key="18">
    <source>
        <dbReference type="Proteomes" id="UP000038010"/>
    </source>
</evidence>
<keyword evidence="9" id="KW-0325">Glycoprotein</keyword>
<feature type="signal peptide" evidence="15">
    <location>
        <begin position="1"/>
        <end position="17"/>
    </location>
</feature>
<dbReference type="STRING" id="1664694.A0A0N0NPP7"/>
<comment type="subcellular location">
    <subcellularLocation>
        <location evidence="1">Cell membrane</location>
    </subcellularLocation>
</comment>
<evidence type="ECO:0000256" key="14">
    <source>
        <dbReference type="SAM" id="MobiDB-lite"/>
    </source>
</evidence>
<keyword evidence="5 15" id="KW-0732">Signal</keyword>
<feature type="disulfide bond" evidence="12">
    <location>
        <begin position="116"/>
        <end position="121"/>
    </location>
</feature>
<evidence type="ECO:0000259" key="16">
    <source>
        <dbReference type="PROSITE" id="PS51767"/>
    </source>
</evidence>
<feature type="active site" evidence="11">
    <location>
        <position position="285"/>
    </location>
</feature>
<dbReference type="RefSeq" id="XP_018002931.1">
    <property type="nucleotide sequence ID" value="XM_018142099.1"/>
</dbReference>
<dbReference type="AlphaFoldDB" id="A0A0N0NPP7"/>